<gene>
    <name evidence="1" type="ORF">HKBW3S43_01458</name>
</gene>
<evidence type="ECO:0000313" key="2">
    <source>
        <dbReference type="Proteomes" id="UP000576480"/>
    </source>
</evidence>
<accession>A0A6V8PSR6</accession>
<organism evidence="1 2">
    <name type="scientific">Candidatus Hakubella thermalkaliphila</name>
    <dbReference type="NCBI Taxonomy" id="2754717"/>
    <lineage>
        <taxon>Bacteria</taxon>
        <taxon>Bacillati</taxon>
        <taxon>Actinomycetota</taxon>
        <taxon>Actinomycetota incertae sedis</taxon>
        <taxon>Candidatus Hakubellales</taxon>
        <taxon>Candidatus Hakubellaceae</taxon>
        <taxon>Candidatus Hakubella</taxon>
    </lineage>
</organism>
<reference evidence="1 2" key="1">
    <citation type="journal article" date="2020" name="Front. Microbiol.">
        <title>Single-cell genomics of novel Actinobacteria with the Wood-Ljungdahl pathway discovered in a serpentinizing system.</title>
        <authorList>
            <person name="Merino N."/>
            <person name="Kawai M."/>
            <person name="Boyd E.S."/>
            <person name="Colman D.R."/>
            <person name="McGlynn S.E."/>
            <person name="Nealson K.H."/>
            <person name="Kurokawa K."/>
            <person name="Hongoh Y."/>
        </authorList>
    </citation>
    <scope>NUCLEOTIDE SEQUENCE [LARGE SCALE GENOMIC DNA]</scope>
    <source>
        <strain evidence="1 2">S43</strain>
    </source>
</reference>
<dbReference type="AlphaFoldDB" id="A0A6V8PSR6"/>
<protein>
    <submittedName>
        <fullName evidence="1">Uncharacterized protein</fullName>
    </submittedName>
</protein>
<evidence type="ECO:0000313" key="1">
    <source>
        <dbReference type="EMBL" id="GFP35669.1"/>
    </source>
</evidence>
<feature type="non-terminal residue" evidence="1">
    <location>
        <position position="23"/>
    </location>
</feature>
<name>A0A6V8PSR6_9ACTN</name>
<proteinExistence type="predicted"/>
<comment type="caution">
    <text evidence="1">The sequence shown here is derived from an EMBL/GenBank/DDBJ whole genome shotgun (WGS) entry which is preliminary data.</text>
</comment>
<dbReference type="EMBL" id="BLSB01000169">
    <property type="protein sequence ID" value="GFP35669.1"/>
    <property type="molecule type" value="Genomic_DNA"/>
</dbReference>
<sequence>MKLKLIAPAWRESRTGKIKRISF</sequence>
<dbReference type="Proteomes" id="UP000576480">
    <property type="component" value="Unassembled WGS sequence"/>
</dbReference>